<dbReference type="AlphaFoldDB" id="F4PTW5"/>
<dbReference type="RefSeq" id="XP_004358794.1">
    <property type="nucleotide sequence ID" value="XM_004358737.1"/>
</dbReference>
<proteinExistence type="predicted"/>
<keyword evidence="3" id="KW-1185">Reference proteome</keyword>
<reference evidence="3" key="1">
    <citation type="journal article" date="2011" name="Genome Res.">
        <title>Phylogeny-wide analysis of social amoeba genomes highlights ancient origins for complex intercellular communication.</title>
        <authorList>
            <person name="Heidel A.J."/>
            <person name="Lawal H.M."/>
            <person name="Felder M."/>
            <person name="Schilde C."/>
            <person name="Helps N.R."/>
            <person name="Tunggal B."/>
            <person name="Rivero F."/>
            <person name="John U."/>
            <person name="Schleicher M."/>
            <person name="Eichinger L."/>
            <person name="Platzer M."/>
            <person name="Noegel A.A."/>
            <person name="Schaap P."/>
            <person name="Gloeckner G."/>
        </authorList>
    </citation>
    <scope>NUCLEOTIDE SEQUENCE [LARGE SCALE GENOMIC DNA]</scope>
    <source>
        <strain evidence="3">SH3</strain>
    </source>
</reference>
<feature type="signal peptide" evidence="1">
    <location>
        <begin position="1"/>
        <end position="18"/>
    </location>
</feature>
<dbReference type="GeneID" id="14874032"/>
<sequence length="341" mass="38416">MKLLLSLVILFLVGLINCQPETFQFFSQIKEETYYGVYSLSNGNITLSTTNAAPDLQVLGFLPKNGSSNDIMTVCQNPSNLQINTYSTSDNSFTTELTFSPNYKYNFVKQEYVFDSAYRILYIPGSVPLNGENYLALLQWRFGPSVRPLVFAKENILKSTYLYLYLYLFRPPIILGQGYIPNSNVPINPVGAYDAPNQDYYIYYTIGTSAAILKFNFVLDNYAILPLDIEPTPLNGVEQIFFYQGQLIYCRIDKGVGVTIAQIELSGPVTNVYKDTDTDKQFNIDIQPFVFDQTTGTITILNSADDTLYLDVFYITTLKVTSFTNPNSIPSGTFVITALYN</sequence>
<gene>
    <name evidence="2" type="ORF">DFA_00813</name>
</gene>
<evidence type="ECO:0000256" key="1">
    <source>
        <dbReference type="SAM" id="SignalP"/>
    </source>
</evidence>
<dbReference type="EMBL" id="GL883010">
    <property type="protein sequence ID" value="EGG20944.1"/>
    <property type="molecule type" value="Genomic_DNA"/>
</dbReference>
<evidence type="ECO:0000313" key="3">
    <source>
        <dbReference type="Proteomes" id="UP000007797"/>
    </source>
</evidence>
<accession>F4PTW5</accession>
<dbReference type="Proteomes" id="UP000007797">
    <property type="component" value="Unassembled WGS sequence"/>
</dbReference>
<protein>
    <recommendedName>
        <fullName evidence="4">Carbohydrate binding domain-containing protein</fullName>
    </recommendedName>
</protein>
<organism evidence="2 3">
    <name type="scientific">Cavenderia fasciculata</name>
    <name type="common">Slime mold</name>
    <name type="synonym">Dictyostelium fasciculatum</name>
    <dbReference type="NCBI Taxonomy" id="261658"/>
    <lineage>
        <taxon>Eukaryota</taxon>
        <taxon>Amoebozoa</taxon>
        <taxon>Evosea</taxon>
        <taxon>Eumycetozoa</taxon>
        <taxon>Dictyostelia</taxon>
        <taxon>Acytosteliales</taxon>
        <taxon>Cavenderiaceae</taxon>
        <taxon>Cavenderia</taxon>
    </lineage>
</organism>
<name>F4PTW5_CACFS</name>
<keyword evidence="1" id="KW-0732">Signal</keyword>
<dbReference type="KEGG" id="dfa:DFA_00813"/>
<evidence type="ECO:0008006" key="4">
    <source>
        <dbReference type="Google" id="ProtNLM"/>
    </source>
</evidence>
<feature type="chain" id="PRO_5003315715" description="Carbohydrate binding domain-containing protein" evidence="1">
    <location>
        <begin position="19"/>
        <end position="341"/>
    </location>
</feature>
<evidence type="ECO:0000313" key="2">
    <source>
        <dbReference type="EMBL" id="EGG20944.1"/>
    </source>
</evidence>